<feature type="domain" description="Thioesterase" evidence="1">
    <location>
        <begin position="113"/>
        <end position="200"/>
    </location>
</feature>
<evidence type="ECO:0000313" key="2">
    <source>
        <dbReference type="EMBL" id="KAK4122027.1"/>
    </source>
</evidence>
<evidence type="ECO:0000313" key="3">
    <source>
        <dbReference type="Proteomes" id="UP001302602"/>
    </source>
</evidence>
<dbReference type="InterPro" id="IPR029069">
    <property type="entry name" value="HotDog_dom_sf"/>
</dbReference>
<comment type="caution">
    <text evidence="2">The sequence shown here is derived from an EMBL/GenBank/DDBJ whole genome shotgun (WGS) entry which is preliminary data.</text>
</comment>
<dbReference type="InterPro" id="IPR006683">
    <property type="entry name" value="Thioestr_dom"/>
</dbReference>
<organism evidence="2 3">
    <name type="scientific">Parathielavia appendiculata</name>
    <dbReference type="NCBI Taxonomy" id="2587402"/>
    <lineage>
        <taxon>Eukaryota</taxon>
        <taxon>Fungi</taxon>
        <taxon>Dikarya</taxon>
        <taxon>Ascomycota</taxon>
        <taxon>Pezizomycotina</taxon>
        <taxon>Sordariomycetes</taxon>
        <taxon>Sordariomycetidae</taxon>
        <taxon>Sordariales</taxon>
        <taxon>Chaetomiaceae</taxon>
        <taxon>Parathielavia</taxon>
    </lineage>
</organism>
<dbReference type="SUPFAM" id="SSF54637">
    <property type="entry name" value="Thioesterase/thiol ester dehydrase-isomerase"/>
    <property type="match status" value="1"/>
</dbReference>
<dbReference type="CDD" id="cd03443">
    <property type="entry name" value="PaaI_thioesterase"/>
    <property type="match status" value="1"/>
</dbReference>
<dbReference type="AlphaFoldDB" id="A0AAN6TWG0"/>
<dbReference type="RefSeq" id="XP_062645798.1">
    <property type="nucleotide sequence ID" value="XM_062794820.1"/>
</dbReference>
<dbReference type="Gene3D" id="3.10.129.10">
    <property type="entry name" value="Hotdog Thioesterase"/>
    <property type="match status" value="1"/>
</dbReference>
<reference evidence="2" key="1">
    <citation type="journal article" date="2023" name="Mol. Phylogenet. Evol.">
        <title>Genome-scale phylogeny and comparative genomics of the fungal order Sordariales.</title>
        <authorList>
            <person name="Hensen N."/>
            <person name="Bonometti L."/>
            <person name="Westerberg I."/>
            <person name="Brannstrom I.O."/>
            <person name="Guillou S."/>
            <person name="Cros-Aarteil S."/>
            <person name="Calhoun S."/>
            <person name="Haridas S."/>
            <person name="Kuo A."/>
            <person name="Mondo S."/>
            <person name="Pangilinan J."/>
            <person name="Riley R."/>
            <person name="LaButti K."/>
            <person name="Andreopoulos B."/>
            <person name="Lipzen A."/>
            <person name="Chen C."/>
            <person name="Yan M."/>
            <person name="Daum C."/>
            <person name="Ng V."/>
            <person name="Clum A."/>
            <person name="Steindorff A."/>
            <person name="Ohm R.A."/>
            <person name="Martin F."/>
            <person name="Silar P."/>
            <person name="Natvig D.O."/>
            <person name="Lalanne C."/>
            <person name="Gautier V."/>
            <person name="Ament-Velasquez S.L."/>
            <person name="Kruys A."/>
            <person name="Hutchinson M.I."/>
            <person name="Powell A.J."/>
            <person name="Barry K."/>
            <person name="Miller A.N."/>
            <person name="Grigoriev I.V."/>
            <person name="Debuchy R."/>
            <person name="Gladieux P."/>
            <person name="Hiltunen Thoren M."/>
            <person name="Johannesson H."/>
        </authorList>
    </citation>
    <scope>NUCLEOTIDE SEQUENCE</scope>
    <source>
        <strain evidence="2">CBS 731.68</strain>
    </source>
</reference>
<dbReference type="EMBL" id="MU853232">
    <property type="protein sequence ID" value="KAK4122027.1"/>
    <property type="molecule type" value="Genomic_DNA"/>
</dbReference>
<gene>
    <name evidence="2" type="ORF">N657DRAFT_657516</name>
</gene>
<dbReference type="InterPro" id="IPR052061">
    <property type="entry name" value="PTE-AB_protein"/>
</dbReference>
<dbReference type="GeneID" id="87831589"/>
<proteinExistence type="predicted"/>
<name>A0AAN6TWG0_9PEZI</name>
<protein>
    <recommendedName>
        <fullName evidence="1">Thioesterase domain-containing protein</fullName>
    </recommendedName>
</protein>
<evidence type="ECO:0000259" key="1">
    <source>
        <dbReference type="Pfam" id="PF03061"/>
    </source>
</evidence>
<accession>A0AAN6TWG0</accession>
<keyword evidence="3" id="KW-1185">Reference proteome</keyword>
<dbReference type="Proteomes" id="UP001302602">
    <property type="component" value="Unassembled WGS sequence"/>
</dbReference>
<sequence length="214" mass="23239">MSTKQQLEHTSEPDLQRANQDATAAQIAYFRAIPWCATLLSSPPGHARLIIAQPVTRRLRTTPEHALICRMLNTPGAIPAYILFYTAPPTPDSIICELSALVALGPMLNGWAGVCHGGVVAMLLDDMMGQVVVLNNERGLLGVDGGPMVTSRLETRFLKPVRTGMAQSANVVLVTGRLVKVEGRKYLLEAEVRGEDGEVLARGESVFVALRWKL</sequence>
<reference evidence="2" key="2">
    <citation type="submission" date="2023-05" db="EMBL/GenBank/DDBJ databases">
        <authorList>
            <consortium name="Lawrence Berkeley National Laboratory"/>
            <person name="Steindorff A."/>
            <person name="Hensen N."/>
            <person name="Bonometti L."/>
            <person name="Westerberg I."/>
            <person name="Brannstrom I.O."/>
            <person name="Guillou S."/>
            <person name="Cros-Aarteil S."/>
            <person name="Calhoun S."/>
            <person name="Haridas S."/>
            <person name="Kuo A."/>
            <person name="Mondo S."/>
            <person name="Pangilinan J."/>
            <person name="Riley R."/>
            <person name="Labutti K."/>
            <person name="Andreopoulos B."/>
            <person name="Lipzen A."/>
            <person name="Chen C."/>
            <person name="Yanf M."/>
            <person name="Daum C."/>
            <person name="Ng V."/>
            <person name="Clum A."/>
            <person name="Ohm R."/>
            <person name="Martin F."/>
            <person name="Silar P."/>
            <person name="Natvig D."/>
            <person name="Lalanne C."/>
            <person name="Gautier V."/>
            <person name="Ament-Velasquez S.L."/>
            <person name="Kruys A."/>
            <person name="Hutchinson M.I."/>
            <person name="Powell A.J."/>
            <person name="Barry K."/>
            <person name="Miller A.N."/>
            <person name="Grigoriev I.V."/>
            <person name="Debuchy R."/>
            <person name="Gladieux P."/>
            <person name="Thoren M.H."/>
            <person name="Johannesson H."/>
        </authorList>
    </citation>
    <scope>NUCLEOTIDE SEQUENCE</scope>
    <source>
        <strain evidence="2">CBS 731.68</strain>
    </source>
</reference>
<dbReference type="PANTHER" id="PTHR47260:SF6">
    <property type="entry name" value="THIOESTERASE DOMAIN-CONTAINING PROTEIN"/>
    <property type="match status" value="1"/>
</dbReference>
<dbReference type="PANTHER" id="PTHR47260">
    <property type="entry name" value="UPF0644 PROTEIN PB2B4.06"/>
    <property type="match status" value="1"/>
</dbReference>
<dbReference type="Pfam" id="PF03061">
    <property type="entry name" value="4HBT"/>
    <property type="match status" value="1"/>
</dbReference>